<comment type="caution">
    <text evidence="1">The sequence shown here is derived from an EMBL/GenBank/DDBJ whole genome shotgun (WGS) entry which is preliminary data.</text>
</comment>
<organism evidence="1 2">
    <name type="scientific">Tectimicrobiota bacterium</name>
    <dbReference type="NCBI Taxonomy" id="2528274"/>
    <lineage>
        <taxon>Bacteria</taxon>
        <taxon>Pseudomonadati</taxon>
        <taxon>Nitrospinota/Tectimicrobiota group</taxon>
        <taxon>Candidatus Tectimicrobiota</taxon>
    </lineage>
</organism>
<sequence>MLEEKLRSLRAHLSQVMKTNVEGLSILDVAQSTATFRGIQSKVRHAEAFASLRLLLEL</sequence>
<protein>
    <submittedName>
        <fullName evidence="1">Uncharacterized protein</fullName>
    </submittedName>
</protein>
<gene>
    <name evidence="1" type="ORF">HYY20_10210</name>
</gene>
<dbReference type="Gene3D" id="3.40.50.10320">
    <property type="entry name" value="LmbE-like"/>
    <property type="match status" value="1"/>
</dbReference>
<name>A0A932FZ94_UNCTE</name>
<dbReference type="Proteomes" id="UP000769766">
    <property type="component" value="Unassembled WGS sequence"/>
</dbReference>
<dbReference type="InterPro" id="IPR024078">
    <property type="entry name" value="LmbE-like_dom_sf"/>
</dbReference>
<evidence type="ECO:0000313" key="2">
    <source>
        <dbReference type="Proteomes" id="UP000769766"/>
    </source>
</evidence>
<evidence type="ECO:0000313" key="1">
    <source>
        <dbReference type="EMBL" id="MBI2877244.1"/>
    </source>
</evidence>
<proteinExistence type="predicted"/>
<dbReference type="AlphaFoldDB" id="A0A932FZ94"/>
<reference evidence="1" key="1">
    <citation type="submission" date="2020-07" db="EMBL/GenBank/DDBJ databases">
        <title>Huge and variable diversity of episymbiotic CPR bacteria and DPANN archaea in groundwater ecosystems.</title>
        <authorList>
            <person name="He C.Y."/>
            <person name="Keren R."/>
            <person name="Whittaker M."/>
            <person name="Farag I.F."/>
            <person name="Doudna J."/>
            <person name="Cate J.H.D."/>
            <person name="Banfield J.F."/>
        </authorList>
    </citation>
    <scope>NUCLEOTIDE SEQUENCE</scope>
    <source>
        <strain evidence="1">NC_groundwater_672_Ag_B-0.1um_62_36</strain>
    </source>
</reference>
<dbReference type="EMBL" id="JACPRF010000309">
    <property type="protein sequence ID" value="MBI2877244.1"/>
    <property type="molecule type" value="Genomic_DNA"/>
</dbReference>
<accession>A0A932FZ94</accession>